<accession>A0ABD0KXL3</accession>
<dbReference type="EMBL" id="JACVVK020000111">
    <property type="protein sequence ID" value="KAK7491781.1"/>
    <property type="molecule type" value="Genomic_DNA"/>
</dbReference>
<keyword evidence="2" id="KW-1185">Reference proteome</keyword>
<organism evidence="1 2">
    <name type="scientific">Batillaria attramentaria</name>
    <dbReference type="NCBI Taxonomy" id="370345"/>
    <lineage>
        <taxon>Eukaryota</taxon>
        <taxon>Metazoa</taxon>
        <taxon>Spiralia</taxon>
        <taxon>Lophotrochozoa</taxon>
        <taxon>Mollusca</taxon>
        <taxon>Gastropoda</taxon>
        <taxon>Caenogastropoda</taxon>
        <taxon>Sorbeoconcha</taxon>
        <taxon>Cerithioidea</taxon>
        <taxon>Batillariidae</taxon>
        <taxon>Batillaria</taxon>
    </lineage>
</organism>
<comment type="caution">
    <text evidence="1">The sequence shown here is derived from an EMBL/GenBank/DDBJ whole genome shotgun (WGS) entry which is preliminary data.</text>
</comment>
<protein>
    <submittedName>
        <fullName evidence="1">Uncharacterized protein</fullName>
    </submittedName>
</protein>
<dbReference type="Proteomes" id="UP001519460">
    <property type="component" value="Unassembled WGS sequence"/>
</dbReference>
<dbReference type="AlphaFoldDB" id="A0ABD0KXL3"/>
<evidence type="ECO:0000313" key="2">
    <source>
        <dbReference type="Proteomes" id="UP001519460"/>
    </source>
</evidence>
<sequence length="169" mass="19492">MRRFFGKPVLAQRSRNCSSMSLSHQFKCYTTQEAYVVALHPAEDGRIYVLYAEENKGKRLHFLSVYSSGSELPVVTDITDVENKHMQVRCTSSCLLFRIVSSKPFSKSVTLNLDNPPQRSNRCYLLRKREKSKYLVCEWTHTGKETDLFTTNVEDPVKVCANMREECLP</sequence>
<proteinExistence type="predicted"/>
<evidence type="ECO:0000313" key="1">
    <source>
        <dbReference type="EMBL" id="KAK7491781.1"/>
    </source>
</evidence>
<gene>
    <name evidence="1" type="ORF">BaRGS_00017037</name>
</gene>
<name>A0ABD0KXL3_9CAEN</name>
<reference evidence="1 2" key="1">
    <citation type="journal article" date="2023" name="Sci. Data">
        <title>Genome assembly of the Korean intertidal mud-creeper Batillaria attramentaria.</title>
        <authorList>
            <person name="Patra A.K."/>
            <person name="Ho P.T."/>
            <person name="Jun S."/>
            <person name="Lee S.J."/>
            <person name="Kim Y."/>
            <person name="Won Y.J."/>
        </authorList>
    </citation>
    <scope>NUCLEOTIDE SEQUENCE [LARGE SCALE GENOMIC DNA]</scope>
    <source>
        <strain evidence="1">Wonlab-2016</strain>
    </source>
</reference>